<keyword evidence="2" id="KW-1185">Reference proteome</keyword>
<dbReference type="KEGG" id="nti:DNFV4_01797"/>
<name>A0AA86TBE0_9BACT</name>
<dbReference type="EMBL" id="OX365700">
    <property type="protein sequence ID" value="CAI4031376.1"/>
    <property type="molecule type" value="Genomic_DNA"/>
</dbReference>
<protein>
    <submittedName>
        <fullName evidence="1">Uncharacterized protein</fullName>
    </submittedName>
</protein>
<evidence type="ECO:0000313" key="2">
    <source>
        <dbReference type="Proteomes" id="UP001179121"/>
    </source>
</evidence>
<organism evidence="1 2">
    <name type="scientific">Nitrospira tepida</name>
    <dbReference type="NCBI Taxonomy" id="2973512"/>
    <lineage>
        <taxon>Bacteria</taxon>
        <taxon>Pseudomonadati</taxon>
        <taxon>Nitrospirota</taxon>
        <taxon>Nitrospiria</taxon>
        <taxon>Nitrospirales</taxon>
        <taxon>Nitrospiraceae</taxon>
        <taxon>Nitrospira</taxon>
    </lineage>
</organism>
<evidence type="ECO:0000313" key="1">
    <source>
        <dbReference type="EMBL" id="CAI4031376.1"/>
    </source>
</evidence>
<proteinExistence type="predicted"/>
<sequence>MIHGAWTLKTGHQSGESTHFKKVVLMLDIGNVKQYYPLLDN</sequence>
<gene>
    <name evidence="1" type="ORF">DNFV4_01797</name>
</gene>
<dbReference type="Proteomes" id="UP001179121">
    <property type="component" value="Chromosome"/>
</dbReference>
<accession>A0AA86TBE0</accession>
<reference evidence="1" key="1">
    <citation type="submission" date="2022-10" db="EMBL/GenBank/DDBJ databases">
        <authorList>
            <person name="Koch H."/>
        </authorList>
    </citation>
    <scope>NUCLEOTIDE SEQUENCE</scope>
    <source>
        <strain evidence="1">DNF</strain>
    </source>
</reference>
<dbReference type="AlphaFoldDB" id="A0AA86TBE0"/>